<dbReference type="PROSITE" id="PS00061">
    <property type="entry name" value="ADH_SHORT"/>
    <property type="match status" value="1"/>
</dbReference>
<evidence type="ECO:0000256" key="6">
    <source>
        <dbReference type="PIRSR" id="PIRSR611284-1"/>
    </source>
</evidence>
<comment type="caution">
    <text evidence="10">The sequence shown here is derived from an EMBL/GenBank/DDBJ whole genome shotgun (WGS) entry which is preliminary data.</text>
</comment>
<evidence type="ECO:0000256" key="5">
    <source>
        <dbReference type="ARBA" id="ARBA00048508"/>
    </source>
</evidence>
<dbReference type="PRINTS" id="PR00080">
    <property type="entry name" value="SDRFAMILY"/>
</dbReference>
<evidence type="ECO:0000256" key="3">
    <source>
        <dbReference type="ARBA" id="ARBA00022857"/>
    </source>
</evidence>
<dbReference type="PANTHER" id="PTHR42879">
    <property type="entry name" value="3-OXOACYL-(ACYL-CARRIER-PROTEIN) REDUCTASE"/>
    <property type="match status" value="1"/>
</dbReference>
<evidence type="ECO:0000256" key="4">
    <source>
        <dbReference type="ARBA" id="ARBA00023002"/>
    </source>
</evidence>
<organism evidence="10 11">
    <name type="scientific">Candidatus Desulfatibia vada</name>
    <dbReference type="NCBI Taxonomy" id="2841696"/>
    <lineage>
        <taxon>Bacteria</taxon>
        <taxon>Pseudomonadati</taxon>
        <taxon>Thermodesulfobacteriota</taxon>
        <taxon>Desulfobacteria</taxon>
        <taxon>Desulfobacterales</taxon>
        <taxon>Desulfobacterales incertae sedis</taxon>
        <taxon>Candidatus Desulfatibia</taxon>
    </lineage>
</organism>
<dbReference type="EMBL" id="JACNIG010000075">
    <property type="protein sequence ID" value="MBC8430720.1"/>
    <property type="molecule type" value="Genomic_DNA"/>
</dbReference>
<proteinExistence type="inferred from homology"/>
<keyword evidence="3 7" id="KW-0521">NADP</keyword>
<evidence type="ECO:0000313" key="10">
    <source>
        <dbReference type="EMBL" id="MBC8430720.1"/>
    </source>
</evidence>
<comment type="catalytic activity">
    <reaction evidence="5 8">
        <text>a (3R)-hydroxyacyl-[ACP] + NADP(+) = a 3-oxoacyl-[ACP] + NADPH + H(+)</text>
        <dbReference type="Rhea" id="RHEA:17397"/>
        <dbReference type="Rhea" id="RHEA-COMP:9916"/>
        <dbReference type="Rhea" id="RHEA-COMP:9945"/>
        <dbReference type="ChEBI" id="CHEBI:15378"/>
        <dbReference type="ChEBI" id="CHEBI:57783"/>
        <dbReference type="ChEBI" id="CHEBI:58349"/>
        <dbReference type="ChEBI" id="CHEBI:78776"/>
        <dbReference type="ChEBI" id="CHEBI:78827"/>
        <dbReference type="EC" id="1.1.1.100"/>
    </reaction>
</comment>
<feature type="domain" description="Ketoreductase" evidence="9">
    <location>
        <begin position="7"/>
        <end position="193"/>
    </location>
</feature>
<feature type="binding site" evidence="7">
    <location>
        <position position="195"/>
    </location>
    <ligand>
        <name>NADP(+)</name>
        <dbReference type="ChEBI" id="CHEBI:58349"/>
    </ligand>
</feature>
<evidence type="ECO:0000256" key="8">
    <source>
        <dbReference type="RuleBase" id="RU366074"/>
    </source>
</evidence>
<reference evidence="10 11" key="1">
    <citation type="submission" date="2020-08" db="EMBL/GenBank/DDBJ databases">
        <title>Bridging the membrane lipid divide: bacteria of the FCB group superphylum have the potential to synthesize archaeal ether lipids.</title>
        <authorList>
            <person name="Villanueva L."/>
            <person name="Von Meijenfeldt F.A.B."/>
            <person name="Westbye A.B."/>
            <person name="Yadav S."/>
            <person name="Hopmans E.C."/>
            <person name="Dutilh B.E."/>
            <person name="Sinninghe Damste J.S."/>
        </authorList>
    </citation>
    <scope>NUCLEOTIDE SEQUENCE [LARGE SCALE GENOMIC DNA]</scope>
    <source>
        <strain evidence="10">NIOZ-UU17</strain>
    </source>
</reference>
<evidence type="ECO:0000259" key="9">
    <source>
        <dbReference type="SMART" id="SM00822"/>
    </source>
</evidence>
<dbReference type="EC" id="1.1.1.100" evidence="8"/>
<evidence type="ECO:0000256" key="7">
    <source>
        <dbReference type="PIRSR" id="PIRSR611284-2"/>
    </source>
</evidence>
<keyword evidence="8" id="KW-0444">Lipid biosynthesis</keyword>
<keyword evidence="4 8" id="KW-0560">Oxidoreductase</keyword>
<accession>A0A8J6NVS7</accession>
<dbReference type="Proteomes" id="UP000605201">
    <property type="component" value="Unassembled WGS sequence"/>
</dbReference>
<dbReference type="AlphaFoldDB" id="A0A8J6NVS7"/>
<feature type="binding site" evidence="7">
    <location>
        <begin position="162"/>
        <end position="166"/>
    </location>
    <ligand>
        <name>NADP(+)</name>
        <dbReference type="ChEBI" id="CHEBI:58349"/>
    </ligand>
</feature>
<evidence type="ECO:0000256" key="1">
    <source>
        <dbReference type="ARBA" id="ARBA00002607"/>
    </source>
</evidence>
<gene>
    <name evidence="10" type="primary">fabG</name>
    <name evidence="10" type="ORF">H8D96_02255</name>
</gene>
<dbReference type="InterPro" id="IPR050259">
    <property type="entry name" value="SDR"/>
</dbReference>
<dbReference type="InterPro" id="IPR011284">
    <property type="entry name" value="3oxo_ACP_reduc"/>
</dbReference>
<dbReference type="InterPro" id="IPR002347">
    <property type="entry name" value="SDR_fam"/>
</dbReference>
<dbReference type="GO" id="GO:0004316">
    <property type="term" value="F:3-oxoacyl-[acyl-carrier-protein] reductase (NADPH) activity"/>
    <property type="evidence" value="ECO:0007669"/>
    <property type="project" value="UniProtKB-UniRule"/>
</dbReference>
<dbReference type="UniPathway" id="UPA00094"/>
<feature type="active site" description="Proton acceptor" evidence="6">
    <location>
        <position position="162"/>
    </location>
</feature>
<keyword evidence="8" id="KW-0443">Lipid metabolism</keyword>
<keyword evidence="8" id="KW-0275">Fatty acid biosynthesis</keyword>
<dbReference type="CDD" id="cd05333">
    <property type="entry name" value="BKR_SDR_c"/>
    <property type="match status" value="1"/>
</dbReference>
<dbReference type="GO" id="GO:0051287">
    <property type="term" value="F:NAD binding"/>
    <property type="evidence" value="ECO:0007669"/>
    <property type="project" value="UniProtKB-UniRule"/>
</dbReference>
<dbReference type="InterPro" id="IPR057326">
    <property type="entry name" value="KR_dom"/>
</dbReference>
<comment type="pathway">
    <text evidence="8">Lipid metabolism; fatty acid biosynthesis.</text>
</comment>
<dbReference type="FunFam" id="3.40.50.720:FF:000115">
    <property type="entry name" value="3-oxoacyl-[acyl-carrier-protein] reductase FabG"/>
    <property type="match status" value="1"/>
</dbReference>
<comment type="function">
    <text evidence="1 8">Catalyzes the NADPH-dependent reduction of beta-ketoacyl-ACP substrates to beta-hydroxyacyl-ACP products, the first reductive step in the elongation cycle of fatty acid biosynthesis.</text>
</comment>
<dbReference type="SMART" id="SM00822">
    <property type="entry name" value="PKS_KR"/>
    <property type="match status" value="1"/>
</dbReference>
<dbReference type="InterPro" id="IPR020904">
    <property type="entry name" value="Sc_DH/Rdtase_CS"/>
</dbReference>
<comment type="similarity">
    <text evidence="2 8">Belongs to the short-chain dehydrogenases/reductases (SDR) family.</text>
</comment>
<dbReference type="Gene3D" id="3.40.50.720">
    <property type="entry name" value="NAD(P)-binding Rossmann-like Domain"/>
    <property type="match status" value="1"/>
</dbReference>
<dbReference type="PRINTS" id="PR00081">
    <property type="entry name" value="GDHRDH"/>
</dbReference>
<dbReference type="InterPro" id="IPR036291">
    <property type="entry name" value="NAD(P)-bd_dom_sf"/>
</dbReference>
<evidence type="ECO:0000313" key="11">
    <source>
        <dbReference type="Proteomes" id="UP000605201"/>
    </source>
</evidence>
<keyword evidence="8" id="KW-0276">Fatty acid metabolism</keyword>
<dbReference type="Pfam" id="PF13561">
    <property type="entry name" value="adh_short_C2"/>
    <property type="match status" value="1"/>
</dbReference>
<name>A0A8J6NVS7_9BACT</name>
<sequence>MTEQNKHTVVVTGGSRGIGRAICLALAAPDTHIYFNYFSPNDPAGEMEAAAETERLVADAQGTAVSKSVNIVEKEAVAGFFEEVLDATGRIDVLVNNAGITKDALLVRMKENDWDAVLDINLKAAFVCTKIAAKAMMKQRYGRIVNIASVVGVTGNAGQANYSASKAGLIGLTKTTAKELASRGITVNAVAPGFIETDMTASLPEKARNAMLDQVPLGRAGKPEDVAGVVAFLASERASYITGQVIHISGGMYM</sequence>
<dbReference type="SUPFAM" id="SSF51735">
    <property type="entry name" value="NAD(P)-binding Rossmann-fold domains"/>
    <property type="match status" value="1"/>
</dbReference>
<dbReference type="GO" id="GO:0006633">
    <property type="term" value="P:fatty acid biosynthetic process"/>
    <property type="evidence" value="ECO:0007669"/>
    <property type="project" value="UniProtKB-UniPathway"/>
</dbReference>
<comment type="subunit">
    <text evidence="8">Homotetramer.</text>
</comment>
<dbReference type="NCBIfam" id="TIGR01830">
    <property type="entry name" value="3oxo_ACP_reduc"/>
    <property type="match status" value="1"/>
</dbReference>
<evidence type="ECO:0000256" key="2">
    <source>
        <dbReference type="ARBA" id="ARBA00006484"/>
    </source>
</evidence>
<dbReference type="PANTHER" id="PTHR42879:SF2">
    <property type="entry name" value="3-OXOACYL-[ACYL-CARRIER-PROTEIN] REDUCTASE FABG"/>
    <property type="match status" value="1"/>
</dbReference>
<feature type="binding site" evidence="7">
    <location>
        <position position="97"/>
    </location>
    <ligand>
        <name>NADP(+)</name>
        <dbReference type="ChEBI" id="CHEBI:58349"/>
    </ligand>
</feature>
<dbReference type="NCBIfam" id="NF009466">
    <property type="entry name" value="PRK12826.1-2"/>
    <property type="match status" value="1"/>
</dbReference>
<feature type="binding site" evidence="7">
    <location>
        <begin position="13"/>
        <end position="16"/>
    </location>
    <ligand>
        <name>NADP(+)</name>
        <dbReference type="ChEBI" id="CHEBI:58349"/>
    </ligand>
</feature>
<protein>
    <recommendedName>
        <fullName evidence="8">3-oxoacyl-[acyl-carrier-protein] reductase</fullName>
        <ecNumber evidence="8">1.1.1.100</ecNumber>
    </recommendedName>
</protein>